<feature type="compositionally biased region" description="Basic and acidic residues" evidence="1">
    <location>
        <begin position="91"/>
        <end position="134"/>
    </location>
</feature>
<dbReference type="AlphaFoldDB" id="A0AAQ3L6N3"/>
<dbReference type="Gene3D" id="2.170.130.20">
    <property type="entry name" value="LCCL-like domain"/>
    <property type="match status" value="1"/>
</dbReference>
<feature type="compositionally biased region" description="Basic and acidic residues" evidence="1">
    <location>
        <begin position="387"/>
        <end position="401"/>
    </location>
</feature>
<feature type="compositionally biased region" description="Basic and acidic residues" evidence="1">
    <location>
        <begin position="239"/>
        <end position="294"/>
    </location>
</feature>
<feature type="compositionally biased region" description="Basic and acidic residues" evidence="1">
    <location>
        <begin position="44"/>
        <end position="69"/>
    </location>
</feature>
<keyword evidence="3" id="KW-1185">Reference proteome</keyword>
<reference evidence="2 3" key="1">
    <citation type="submission" date="2023-10" db="EMBL/GenBank/DDBJ databases">
        <title>Chromosome-scale genome assembly provides insights into flower coloration mechanisms of Canna indica.</title>
        <authorList>
            <person name="Li C."/>
        </authorList>
    </citation>
    <scope>NUCLEOTIDE SEQUENCE [LARGE SCALE GENOMIC DNA]</scope>
    <source>
        <tissue evidence="2">Flower</tissue>
    </source>
</reference>
<dbReference type="EMBL" id="CP136897">
    <property type="protein sequence ID" value="WOL17882.1"/>
    <property type="molecule type" value="Genomic_DNA"/>
</dbReference>
<gene>
    <name evidence="2" type="ORF">Cni_G26675</name>
</gene>
<dbReference type="InterPro" id="IPR036609">
    <property type="entry name" value="LCCL_sf"/>
</dbReference>
<name>A0AAQ3L6N3_9LILI</name>
<sequence>MSGVPKRLHEEGGHSATLKRPLEEPGMFSTPGKPNQSVSNEFHMPFEHGQEGRLLKVQRAEPRDIDKRSSLLHRLPSTSINSLDHPITSESKLEFKSSKDARDTKNENWEEREHRVDRITHGDFRNDPKFEKDNYTATTHLNWKDSKEHYRSKRCASDGLDSWCGSRSGIQSTNDVTKDLPIPEVERNSVETLETVGENKVDLKGEARDKDRKRKDRDFEEKDKDQNDCSNNLQFGGASDERKNLLREERDVEKWERERKDLQKDKEWKEKDPLKREASAGNEKDSLHHEKDFVDTSVRNFDQDNTTFEPKRAKDDGWKVYDKDVKGKKRERDGDLGEIQEKRGRYHDKELDDNFAEGDGVADKEKEVFSSVQQRRRLRSRGTPQTPHREARSRSRPHDNEGSQGKPEASTILYKAGECMQELLKSWKEFKASQDTQDDKILQNGPTLEIRIPVEYVTSTNRQVKGAQLWGTDIYTNDSDLVAVLMHTGYICTSSRPPPGIQELRATIRVLASEDCYTSTLRNNVRSRAWGAGIDCSFRVERCCIVKKCGGTIDLEPRLTYTSAVEPTLAPISVERTITTRAAASNALRHQRFIREVTIQYNLCNEPWLKYTINIVADKGLKKPLYTSARLKKGEVLYLETHFHRYELCFAGEKAVMSTSSQTMESDHEKHQNHGSHVPNGDKIFSERESVTDVFRWSRCKTVLPEKLIRSSGIPLPLEHLEVLHDNLDWEDIQWSQTGVWVAGKEYVLARVHFLSPN</sequence>
<evidence type="ECO:0000256" key="1">
    <source>
        <dbReference type="SAM" id="MobiDB-lite"/>
    </source>
</evidence>
<accession>A0AAQ3L6N3</accession>
<dbReference type="Pfam" id="PF08642">
    <property type="entry name" value="Rxt3"/>
    <property type="match status" value="1"/>
</dbReference>
<dbReference type="Proteomes" id="UP001327560">
    <property type="component" value="Chromosome 8"/>
</dbReference>
<feature type="region of interest" description="Disordered" evidence="1">
    <location>
        <begin position="157"/>
        <end position="407"/>
    </location>
</feature>
<protein>
    <submittedName>
        <fullName evidence="2">Uncharacterized protein</fullName>
    </submittedName>
</protein>
<dbReference type="InterPro" id="IPR013951">
    <property type="entry name" value="Rxt3"/>
</dbReference>
<proteinExistence type="predicted"/>
<feature type="compositionally biased region" description="Basic and acidic residues" evidence="1">
    <location>
        <begin position="197"/>
        <end position="227"/>
    </location>
</feature>
<feature type="region of interest" description="Disordered" evidence="1">
    <location>
        <begin position="660"/>
        <end position="682"/>
    </location>
</feature>
<feature type="compositionally biased region" description="Basic and acidic residues" evidence="1">
    <location>
        <begin position="309"/>
        <end position="352"/>
    </location>
</feature>
<evidence type="ECO:0000313" key="2">
    <source>
        <dbReference type="EMBL" id="WOL17882.1"/>
    </source>
</evidence>
<feature type="region of interest" description="Disordered" evidence="1">
    <location>
        <begin position="1"/>
        <end position="137"/>
    </location>
</feature>
<feature type="compositionally biased region" description="Polar residues" evidence="1">
    <location>
        <begin position="297"/>
        <end position="308"/>
    </location>
</feature>
<evidence type="ECO:0000313" key="3">
    <source>
        <dbReference type="Proteomes" id="UP001327560"/>
    </source>
</evidence>
<organism evidence="2 3">
    <name type="scientific">Canna indica</name>
    <name type="common">Indian-shot</name>
    <dbReference type="NCBI Taxonomy" id="4628"/>
    <lineage>
        <taxon>Eukaryota</taxon>
        <taxon>Viridiplantae</taxon>
        <taxon>Streptophyta</taxon>
        <taxon>Embryophyta</taxon>
        <taxon>Tracheophyta</taxon>
        <taxon>Spermatophyta</taxon>
        <taxon>Magnoliopsida</taxon>
        <taxon>Liliopsida</taxon>
        <taxon>Zingiberales</taxon>
        <taxon>Cannaceae</taxon>
        <taxon>Canna</taxon>
    </lineage>
</organism>